<evidence type="ECO:0000313" key="6">
    <source>
        <dbReference type="EMBL" id="OGM06191.1"/>
    </source>
</evidence>
<sequence>MYNSRSDAEDANKNLLQNNMNQKLYHFQVGFKCVGYGKATTLDGENIEGTRIEGYASTKDKDRQEDIVDPAAFVESIGGDFKNNPIVLFQHKADLPIGKIVKMYVDDKGLFVEAIIFDQKIGDLVTNGVLKAFSIGYIPKQVEFRDKNDEIIDTEDSGGMLRVWLEEGVKRIIQKLELLEISIVSIPANASALFSLAKSIDTFFDDEKQKFIQASIINNNNMNKPAKKEVDENVDSTEKPAENEGEKPEVEAAPAESSDENSEEEVAASEDAEGGKVDEDKPAESSDEKPEGEIGETGEDAKLLAQIMTKEGAKIAVEAIRTLNARVIDLEAAFAQIPVKQAMAFFEASIAENKKENNVETVKTKKGFKEALLGAAV</sequence>
<feature type="compositionally biased region" description="Acidic residues" evidence="4">
    <location>
        <begin position="257"/>
        <end position="272"/>
    </location>
</feature>
<dbReference type="GO" id="GO:0008233">
    <property type="term" value="F:peptidase activity"/>
    <property type="evidence" value="ECO:0007669"/>
    <property type="project" value="UniProtKB-KW"/>
</dbReference>
<comment type="caution">
    <text evidence="6">The sequence shown here is derived from an EMBL/GenBank/DDBJ whole genome shotgun (WGS) entry which is preliminary data.</text>
</comment>
<gene>
    <name evidence="6" type="ORF">A2125_00905</name>
</gene>
<evidence type="ECO:0000313" key="7">
    <source>
        <dbReference type="Proteomes" id="UP000178812"/>
    </source>
</evidence>
<protein>
    <recommendedName>
        <fullName evidence="5">Prohead serine protease domain-containing protein</fullName>
    </recommendedName>
</protein>
<proteinExistence type="predicted"/>
<dbReference type="SUPFAM" id="SSF50789">
    <property type="entry name" value="Herpes virus serine proteinase, assemblin"/>
    <property type="match status" value="1"/>
</dbReference>
<keyword evidence="3" id="KW-0378">Hydrolase</keyword>
<dbReference type="Pfam" id="PF04586">
    <property type="entry name" value="Peptidase_S78"/>
    <property type="match status" value="1"/>
</dbReference>
<evidence type="ECO:0000259" key="5">
    <source>
        <dbReference type="Pfam" id="PF04586"/>
    </source>
</evidence>
<feature type="compositionally biased region" description="Basic and acidic residues" evidence="4">
    <location>
        <begin position="273"/>
        <end position="292"/>
    </location>
</feature>
<dbReference type="EMBL" id="MGFM01000001">
    <property type="protein sequence ID" value="OGM06191.1"/>
    <property type="molecule type" value="Genomic_DNA"/>
</dbReference>
<feature type="region of interest" description="Disordered" evidence="4">
    <location>
        <begin position="223"/>
        <end position="299"/>
    </location>
</feature>
<reference evidence="6 7" key="1">
    <citation type="journal article" date="2016" name="Nat. Commun.">
        <title>Thousands of microbial genomes shed light on interconnected biogeochemical processes in an aquifer system.</title>
        <authorList>
            <person name="Anantharaman K."/>
            <person name="Brown C.T."/>
            <person name="Hug L.A."/>
            <person name="Sharon I."/>
            <person name="Castelle C.J."/>
            <person name="Probst A.J."/>
            <person name="Thomas B.C."/>
            <person name="Singh A."/>
            <person name="Wilkins M.J."/>
            <person name="Karaoz U."/>
            <person name="Brodie E.L."/>
            <person name="Williams K.H."/>
            <person name="Hubbard S.S."/>
            <person name="Banfield J.F."/>
        </authorList>
    </citation>
    <scope>NUCLEOTIDE SEQUENCE [LARGE SCALE GENOMIC DNA]</scope>
</reference>
<dbReference type="InterPro" id="IPR054613">
    <property type="entry name" value="Peptidase_S78_dom"/>
</dbReference>
<evidence type="ECO:0000256" key="1">
    <source>
        <dbReference type="ARBA" id="ARBA00022612"/>
    </source>
</evidence>
<feature type="compositionally biased region" description="Basic and acidic residues" evidence="4">
    <location>
        <begin position="226"/>
        <end position="250"/>
    </location>
</feature>
<keyword evidence="2" id="KW-0645">Protease</keyword>
<keyword evidence="1" id="KW-1188">Viral release from host cell</keyword>
<dbReference type="GO" id="GO:0006508">
    <property type="term" value="P:proteolysis"/>
    <property type="evidence" value="ECO:0007669"/>
    <property type="project" value="UniProtKB-KW"/>
</dbReference>
<name>A0A1F7WTR8_9BACT</name>
<dbReference type="AlphaFoldDB" id="A0A1F7WTR8"/>
<dbReference type="Proteomes" id="UP000178812">
    <property type="component" value="Unassembled WGS sequence"/>
</dbReference>
<organism evidence="6 7">
    <name type="scientific">Candidatus Woesebacteria bacterium GWB1_43_5</name>
    <dbReference type="NCBI Taxonomy" id="1802474"/>
    <lineage>
        <taxon>Bacteria</taxon>
        <taxon>Candidatus Woeseibacteriota</taxon>
    </lineage>
</organism>
<accession>A0A1F7WTR8</accession>
<evidence type="ECO:0000256" key="3">
    <source>
        <dbReference type="ARBA" id="ARBA00022801"/>
    </source>
</evidence>
<evidence type="ECO:0000256" key="2">
    <source>
        <dbReference type="ARBA" id="ARBA00022670"/>
    </source>
</evidence>
<evidence type="ECO:0000256" key="4">
    <source>
        <dbReference type="SAM" id="MobiDB-lite"/>
    </source>
</evidence>
<feature type="domain" description="Prohead serine protease" evidence="5">
    <location>
        <begin position="49"/>
        <end position="195"/>
    </location>
</feature>